<dbReference type="SUPFAM" id="SSF74942">
    <property type="entry name" value="YhbC-like, C-terminal domain"/>
    <property type="match status" value="1"/>
</dbReference>
<dbReference type="Gene3D" id="2.30.30.180">
    <property type="entry name" value="Ribosome maturation factor RimP, C-terminal domain"/>
    <property type="match status" value="1"/>
</dbReference>
<dbReference type="KEGG" id="mhs:MOS_557"/>
<dbReference type="EMBL" id="CP003914">
    <property type="protein sequence ID" value="AFX74469.1"/>
    <property type="molecule type" value="Genomic_DNA"/>
</dbReference>
<accession>A0AAI8AMM3</accession>
<evidence type="ECO:0000313" key="2">
    <source>
        <dbReference type="Proteomes" id="UP000009399"/>
    </source>
</evidence>
<evidence type="ECO:0000313" key="1">
    <source>
        <dbReference type="EMBL" id="AFX74469.1"/>
    </source>
</evidence>
<reference evidence="1 2" key="1">
    <citation type="journal article" date="2013" name="Genome Announc.">
        <title>Complete Genome Sequence of Mycoplasma hyorhinis Strain SK76.</title>
        <authorList>
            <person name="Goodison S."/>
            <person name="Urquidi V."/>
            <person name="Kumar D."/>
            <person name="Reyes L."/>
            <person name="Rosser C.J."/>
        </authorList>
    </citation>
    <scope>NUCLEOTIDE SEQUENCE [LARGE SCALE GENOMIC DNA]</scope>
    <source>
        <strain evidence="1 2">SK76</strain>
    </source>
</reference>
<dbReference type="Proteomes" id="UP000009399">
    <property type="component" value="Chromosome"/>
</dbReference>
<protein>
    <recommendedName>
        <fullName evidence="3">Ribosome assembly cofactor RimP</fullName>
    </recommendedName>
</protein>
<dbReference type="RefSeq" id="WP_015084225.1">
    <property type="nucleotide sequence ID" value="NC_019552.1"/>
</dbReference>
<gene>
    <name evidence="1" type="ORF">MOS_557</name>
</gene>
<dbReference type="InterPro" id="IPR036847">
    <property type="entry name" value="RimP_C_sf"/>
</dbReference>
<proteinExistence type="predicted"/>
<sequence length="157" mass="18717">MTLETAIIQTFENVISAKFEVENNIKFLRVQTNLRDLKQIEELTRKISNFIDNFSSDNNQFYLDVLSQGTDTKLDFAKLENHINEHIQVWLNKDEFVLGYLLDKQENIITLEINVKGRKKKQNFNLEQILQINSYIKIQKNKQGKKWTKKEKQKMKH</sequence>
<organism evidence="1 2">
    <name type="scientific">Mesomycoplasma hyorhinis SK76</name>
    <dbReference type="NCBI Taxonomy" id="1118964"/>
    <lineage>
        <taxon>Bacteria</taxon>
        <taxon>Bacillati</taxon>
        <taxon>Mycoplasmatota</taxon>
        <taxon>Mycoplasmoidales</taxon>
        <taxon>Metamycoplasmataceae</taxon>
        <taxon>Mesomycoplasma</taxon>
    </lineage>
</organism>
<dbReference type="AlphaFoldDB" id="A0AAI8AMM3"/>
<name>A0AAI8AMM3_MESHY</name>
<evidence type="ECO:0008006" key="3">
    <source>
        <dbReference type="Google" id="ProtNLM"/>
    </source>
</evidence>